<dbReference type="Proteomes" id="UP000634647">
    <property type="component" value="Unassembled WGS sequence"/>
</dbReference>
<gene>
    <name evidence="2" type="ORF">GCM10008024_39580</name>
    <name evidence="3" type="ORF">SAMN05444006_13517</name>
</gene>
<feature type="region of interest" description="Disordered" evidence="1">
    <location>
        <begin position="60"/>
        <end position="105"/>
    </location>
</feature>
<evidence type="ECO:0000313" key="3">
    <source>
        <dbReference type="EMBL" id="SDX86547.1"/>
    </source>
</evidence>
<dbReference type="EMBL" id="BNAB01000033">
    <property type="protein sequence ID" value="GHE06142.1"/>
    <property type="molecule type" value="Genomic_DNA"/>
</dbReference>
<keyword evidence="4" id="KW-1185">Reference proteome</keyword>
<dbReference type="AlphaFoldDB" id="A0AAN5A1D8"/>
<evidence type="ECO:0000313" key="2">
    <source>
        <dbReference type="EMBL" id="GHE06142.1"/>
    </source>
</evidence>
<sequence length="105" mass="10924">MSIDKESDIAANLQIGPTTLGMVRIYVEAEGMDLPLDFEPEEAEEIAEELLAAAKLARGAGDRTGAGRGEAAKKADKAAARSEGRSGGRSAERPGPKGAGRSRRS</sequence>
<name>A0AAN5A1D8_9RHOB</name>
<organism evidence="2 5">
    <name type="scientific">Allgaiera indica</name>
    <dbReference type="NCBI Taxonomy" id="765699"/>
    <lineage>
        <taxon>Bacteria</taxon>
        <taxon>Pseudomonadati</taxon>
        <taxon>Pseudomonadota</taxon>
        <taxon>Alphaproteobacteria</taxon>
        <taxon>Rhodobacterales</taxon>
        <taxon>Paracoccaceae</taxon>
        <taxon>Allgaiera</taxon>
    </lineage>
</organism>
<dbReference type="Pfam" id="PF19849">
    <property type="entry name" value="DUF6324"/>
    <property type="match status" value="1"/>
</dbReference>
<protein>
    <submittedName>
        <fullName evidence="2">Uncharacterized protein</fullName>
    </submittedName>
</protein>
<accession>A0AAN5A1D8</accession>
<dbReference type="EMBL" id="FNOB01000035">
    <property type="protein sequence ID" value="SDX86547.1"/>
    <property type="molecule type" value="Genomic_DNA"/>
</dbReference>
<feature type="compositionally biased region" description="Basic and acidic residues" evidence="1">
    <location>
        <begin position="70"/>
        <end position="95"/>
    </location>
</feature>
<proteinExistence type="predicted"/>
<dbReference type="InterPro" id="IPR046287">
    <property type="entry name" value="DUF6324"/>
</dbReference>
<evidence type="ECO:0000256" key="1">
    <source>
        <dbReference type="SAM" id="MobiDB-lite"/>
    </source>
</evidence>
<reference evidence="3 4" key="2">
    <citation type="submission" date="2016-10" db="EMBL/GenBank/DDBJ databases">
        <authorList>
            <person name="Varghese N."/>
            <person name="Submissions S."/>
        </authorList>
    </citation>
    <scope>NUCLEOTIDE SEQUENCE [LARGE SCALE GENOMIC DNA]</scope>
    <source>
        <strain evidence="3 4">DSM 24802</strain>
    </source>
</reference>
<evidence type="ECO:0000313" key="4">
    <source>
        <dbReference type="Proteomes" id="UP000199541"/>
    </source>
</evidence>
<comment type="caution">
    <text evidence="2">The sequence shown here is derived from an EMBL/GenBank/DDBJ whole genome shotgun (WGS) entry which is preliminary data.</text>
</comment>
<evidence type="ECO:0000313" key="5">
    <source>
        <dbReference type="Proteomes" id="UP000634647"/>
    </source>
</evidence>
<dbReference type="Proteomes" id="UP000199541">
    <property type="component" value="Unassembled WGS sequence"/>
</dbReference>
<reference evidence="2" key="3">
    <citation type="submission" date="2023-06" db="EMBL/GenBank/DDBJ databases">
        <authorList>
            <person name="Sun Q."/>
            <person name="Zhou Y."/>
        </authorList>
    </citation>
    <scope>NUCLEOTIDE SEQUENCE</scope>
    <source>
        <strain evidence="2">CGMCC 1.10859</strain>
    </source>
</reference>
<reference evidence="2" key="1">
    <citation type="journal article" date="2014" name="Int. J. Syst. Evol. Microbiol.">
        <title>Complete genome sequence of Corynebacterium casei LMG S-19264T (=DSM 44701T), isolated from a smear-ripened cheese.</title>
        <authorList>
            <consortium name="US DOE Joint Genome Institute (JGI-PGF)"/>
            <person name="Walter F."/>
            <person name="Albersmeier A."/>
            <person name="Kalinowski J."/>
            <person name="Ruckert C."/>
        </authorList>
    </citation>
    <scope>NUCLEOTIDE SEQUENCE</scope>
    <source>
        <strain evidence="2">CGMCC 1.10859</strain>
    </source>
</reference>